<evidence type="ECO:0000313" key="5">
    <source>
        <dbReference type="Proteomes" id="UP000481288"/>
    </source>
</evidence>
<dbReference type="PANTHER" id="PTHR33365">
    <property type="entry name" value="YALI0B05434P"/>
    <property type="match status" value="1"/>
</dbReference>
<dbReference type="PANTHER" id="PTHR33365:SF14">
    <property type="entry name" value="TAT PATHWAY SIGNAL SEQUENCE"/>
    <property type="match status" value="1"/>
</dbReference>
<gene>
    <name evidence="4" type="ORF">LCER1_G002677</name>
</gene>
<keyword evidence="3" id="KW-0472">Membrane</keyword>
<dbReference type="GO" id="GO:0043386">
    <property type="term" value="P:mycotoxin biosynthetic process"/>
    <property type="evidence" value="ECO:0007669"/>
    <property type="project" value="InterPro"/>
</dbReference>
<sequence length="375" mass="43389">MTPHHNTDLASEKGRGQGLPSNPKLIWKLPHSAETAQSTPGTRFGMFKFRKARYARLTDTNSESNFSSSDEEKVETMLPLMRESRRSWPLMGCFVILNILLLLISSTMFIMSLRPPSLRYTNKITAQSRNHLLKQMSIPSPMLDETDIRISPKRMDATLLQRNPPVIYREPPSDAVDIAWQALVDTRPVPLSRSQVEAIGKSPSRSVQIPPSWGHGNESYFGRIDVFHQIHCLDALRREAHFEYYYGESYPHGWNDTTEFHRLHLSHCVYLLLQNIMCNANTDVYTHIWTDALVHPFPDFNINHQCKDFSAVMEWQEKNGLDEESFVALKKPEGYAYRKMSRKFKEVNEWEFESEEEKEELEELLENADPDGENA</sequence>
<evidence type="ECO:0008006" key="6">
    <source>
        <dbReference type="Google" id="ProtNLM"/>
    </source>
</evidence>
<evidence type="ECO:0000256" key="2">
    <source>
        <dbReference type="SAM" id="MobiDB-lite"/>
    </source>
</evidence>
<dbReference type="AlphaFoldDB" id="A0A7D8UT67"/>
<dbReference type="EMBL" id="QGMG01000078">
    <property type="protein sequence ID" value="TVY57692.1"/>
    <property type="molecule type" value="Genomic_DNA"/>
</dbReference>
<organism evidence="4 5">
    <name type="scientific">Lachnellula cervina</name>
    <dbReference type="NCBI Taxonomy" id="1316786"/>
    <lineage>
        <taxon>Eukaryota</taxon>
        <taxon>Fungi</taxon>
        <taxon>Dikarya</taxon>
        <taxon>Ascomycota</taxon>
        <taxon>Pezizomycotina</taxon>
        <taxon>Leotiomycetes</taxon>
        <taxon>Helotiales</taxon>
        <taxon>Lachnaceae</taxon>
        <taxon>Lachnellula</taxon>
    </lineage>
</organism>
<evidence type="ECO:0000256" key="3">
    <source>
        <dbReference type="SAM" id="Phobius"/>
    </source>
</evidence>
<dbReference type="Proteomes" id="UP000481288">
    <property type="component" value="Unassembled WGS sequence"/>
</dbReference>
<comment type="caution">
    <text evidence="4">The sequence shown here is derived from an EMBL/GenBank/DDBJ whole genome shotgun (WGS) entry which is preliminary data.</text>
</comment>
<accession>A0A7D8UT67</accession>
<evidence type="ECO:0000313" key="4">
    <source>
        <dbReference type="EMBL" id="TVY57692.1"/>
    </source>
</evidence>
<dbReference type="InterPro" id="IPR021765">
    <property type="entry name" value="UstYa-like"/>
</dbReference>
<feature type="compositionally biased region" description="Basic and acidic residues" evidence="2">
    <location>
        <begin position="1"/>
        <end position="15"/>
    </location>
</feature>
<keyword evidence="5" id="KW-1185">Reference proteome</keyword>
<dbReference type="Pfam" id="PF11807">
    <property type="entry name" value="UstYa"/>
    <property type="match status" value="1"/>
</dbReference>
<feature type="region of interest" description="Disordered" evidence="2">
    <location>
        <begin position="1"/>
        <end position="22"/>
    </location>
</feature>
<evidence type="ECO:0000256" key="1">
    <source>
        <dbReference type="ARBA" id="ARBA00035112"/>
    </source>
</evidence>
<proteinExistence type="inferred from homology"/>
<protein>
    <recommendedName>
        <fullName evidence="6">Cyclochlorotine biosynthesis protein O</fullName>
    </recommendedName>
</protein>
<name>A0A7D8UT67_9HELO</name>
<reference evidence="4 5" key="1">
    <citation type="submission" date="2018-05" db="EMBL/GenBank/DDBJ databases">
        <title>Whole genome sequencing for identification of molecular markers to develop diagnostic detection tools for the regulated plant pathogen Lachnellula willkommii.</title>
        <authorList>
            <person name="Giroux E."/>
            <person name="Bilodeau G."/>
        </authorList>
    </citation>
    <scope>NUCLEOTIDE SEQUENCE [LARGE SCALE GENOMIC DNA]</scope>
    <source>
        <strain evidence="4 5">CBS 625.97</strain>
    </source>
</reference>
<comment type="similarity">
    <text evidence="1">Belongs to the ustYa family.</text>
</comment>
<dbReference type="OrthoDB" id="3687641at2759"/>
<feature type="region of interest" description="Disordered" evidence="2">
    <location>
        <begin position="356"/>
        <end position="375"/>
    </location>
</feature>
<keyword evidence="3" id="KW-1133">Transmembrane helix</keyword>
<feature type="transmembrane region" description="Helical" evidence="3">
    <location>
        <begin position="90"/>
        <end position="113"/>
    </location>
</feature>
<keyword evidence="3" id="KW-0812">Transmembrane</keyword>